<reference evidence="6" key="1">
    <citation type="submission" date="2017-02" db="UniProtKB">
        <authorList>
            <consortium name="WormBaseParasite"/>
        </authorList>
    </citation>
    <scope>IDENTIFICATION</scope>
</reference>
<dbReference type="PANTHER" id="PTHR12186">
    <property type="entry name" value="SIKE FAMILY MEMBER"/>
    <property type="match status" value="1"/>
</dbReference>
<dbReference type="EMBL" id="UXSR01005323">
    <property type="protein sequence ID" value="VDD81070.1"/>
    <property type="molecule type" value="Genomic_DNA"/>
</dbReference>
<evidence type="ECO:0000256" key="1">
    <source>
        <dbReference type="ARBA" id="ARBA00005537"/>
    </source>
</evidence>
<evidence type="ECO:0000256" key="3">
    <source>
        <dbReference type="SAM" id="MobiDB-lite"/>
    </source>
</evidence>
<gene>
    <name evidence="4" type="ORF">MCOS_LOCUS7073</name>
</gene>
<evidence type="ECO:0000313" key="4">
    <source>
        <dbReference type="EMBL" id="VDD81070.1"/>
    </source>
</evidence>
<dbReference type="AlphaFoldDB" id="A0A0R3UI53"/>
<evidence type="ECO:0000256" key="2">
    <source>
        <dbReference type="ARBA" id="ARBA00023054"/>
    </source>
</evidence>
<feature type="compositionally biased region" description="Basic and acidic residues" evidence="3">
    <location>
        <begin position="101"/>
        <end position="115"/>
    </location>
</feature>
<keyword evidence="2" id="KW-0175">Coiled coil</keyword>
<dbReference type="InterPro" id="IPR008555">
    <property type="entry name" value="SIKE"/>
</dbReference>
<name>A0A0R3UI53_MESCO</name>
<keyword evidence="5" id="KW-1185">Reference proteome</keyword>
<protein>
    <submittedName>
        <fullName evidence="6">FGFR1 oncogene partner 2</fullName>
    </submittedName>
</protein>
<dbReference type="Pfam" id="PF05769">
    <property type="entry name" value="SIKE"/>
    <property type="match status" value="1"/>
</dbReference>
<feature type="compositionally biased region" description="Polar residues" evidence="3">
    <location>
        <begin position="190"/>
        <end position="201"/>
    </location>
</feature>
<comment type="similarity">
    <text evidence="1">Belongs to the SIKE family.</text>
</comment>
<feature type="region of interest" description="Disordered" evidence="3">
    <location>
        <begin position="190"/>
        <end position="235"/>
    </location>
</feature>
<proteinExistence type="inferred from homology"/>
<dbReference type="WBParaSite" id="MCOS_0000707201-mRNA-1">
    <property type="protein sequence ID" value="MCOS_0000707201-mRNA-1"/>
    <property type="gene ID" value="MCOS_0000707201"/>
</dbReference>
<reference evidence="4 5" key="2">
    <citation type="submission" date="2018-10" db="EMBL/GenBank/DDBJ databases">
        <authorList>
            <consortium name="Pathogen Informatics"/>
        </authorList>
    </citation>
    <scope>NUCLEOTIDE SEQUENCE [LARGE SCALE GENOMIC DNA]</scope>
</reference>
<sequence length="256" mass="28393">MRNREAIADDLLSKVGTVQSQLDSMRSYQEELLEYADIAKRVETNPRKQLILSLAAENKQIEQLKVQNKTLEASLEEHQITLEMIMSKYREHIASLMQTNETEKKANQRSQQEKASHRRGKSDGESPTPPPPPPAGQQERALVDERLAVMAAIAQEVSEQSESYSNELEMELHRLRAENQTLRELLAINTNTQLREGSSSPRPGPRGHVASNFLNNSNNSSGCGSSDESSTFDVEESVTTYPFRVSGHAGGSTAAS</sequence>
<accession>A0A0R3UI53</accession>
<feature type="region of interest" description="Disordered" evidence="3">
    <location>
        <begin position="101"/>
        <end position="138"/>
    </location>
</feature>
<dbReference type="STRING" id="53468.A0A0R3UI53"/>
<feature type="compositionally biased region" description="Low complexity" evidence="3">
    <location>
        <begin position="211"/>
        <end position="229"/>
    </location>
</feature>
<dbReference type="OrthoDB" id="21214at2759"/>
<evidence type="ECO:0000313" key="5">
    <source>
        <dbReference type="Proteomes" id="UP000267029"/>
    </source>
</evidence>
<evidence type="ECO:0000313" key="6">
    <source>
        <dbReference type="WBParaSite" id="MCOS_0000707201-mRNA-1"/>
    </source>
</evidence>
<dbReference type="Proteomes" id="UP000267029">
    <property type="component" value="Unassembled WGS sequence"/>
</dbReference>
<dbReference type="PANTHER" id="PTHR12186:SF2">
    <property type="entry name" value="FGFR1 ONCOGENE PARTNER 2 HOMOLOG"/>
    <property type="match status" value="1"/>
</dbReference>
<organism evidence="6">
    <name type="scientific">Mesocestoides corti</name>
    <name type="common">Flatworm</name>
    <dbReference type="NCBI Taxonomy" id="53468"/>
    <lineage>
        <taxon>Eukaryota</taxon>
        <taxon>Metazoa</taxon>
        <taxon>Spiralia</taxon>
        <taxon>Lophotrochozoa</taxon>
        <taxon>Platyhelminthes</taxon>
        <taxon>Cestoda</taxon>
        <taxon>Eucestoda</taxon>
        <taxon>Cyclophyllidea</taxon>
        <taxon>Mesocestoididae</taxon>
        <taxon>Mesocestoides</taxon>
    </lineage>
</organism>